<dbReference type="PROSITE" id="PS51155">
    <property type="entry name" value="CHIT_BIND_RR_2"/>
    <property type="match status" value="1"/>
</dbReference>
<organism evidence="3">
    <name type="scientific">Timema tahoe</name>
    <dbReference type="NCBI Taxonomy" id="61484"/>
    <lineage>
        <taxon>Eukaryota</taxon>
        <taxon>Metazoa</taxon>
        <taxon>Ecdysozoa</taxon>
        <taxon>Arthropoda</taxon>
        <taxon>Hexapoda</taxon>
        <taxon>Insecta</taxon>
        <taxon>Pterygota</taxon>
        <taxon>Neoptera</taxon>
        <taxon>Polyneoptera</taxon>
        <taxon>Phasmatodea</taxon>
        <taxon>Timematodea</taxon>
        <taxon>Timematoidea</taxon>
        <taxon>Timematidae</taxon>
        <taxon>Timema</taxon>
    </lineage>
</organism>
<name>A0A7R9ILH3_9NEOP</name>
<dbReference type="GO" id="GO:0005615">
    <property type="term" value="C:extracellular space"/>
    <property type="evidence" value="ECO:0007669"/>
    <property type="project" value="TreeGrafter"/>
</dbReference>
<dbReference type="Pfam" id="PF00379">
    <property type="entry name" value="Chitin_bind_4"/>
    <property type="match status" value="1"/>
</dbReference>
<dbReference type="PANTHER" id="PTHR12236">
    <property type="entry name" value="STRUCTURAL CONTITUENT OF CUTICLE"/>
    <property type="match status" value="1"/>
</dbReference>
<dbReference type="InterPro" id="IPR051217">
    <property type="entry name" value="Insect_Cuticle_Struc_Prot"/>
</dbReference>
<dbReference type="AlphaFoldDB" id="A0A7R9ILH3"/>
<evidence type="ECO:0000256" key="1">
    <source>
        <dbReference type="ARBA" id="ARBA00022460"/>
    </source>
</evidence>
<dbReference type="GO" id="GO:0031012">
    <property type="term" value="C:extracellular matrix"/>
    <property type="evidence" value="ECO:0007669"/>
    <property type="project" value="TreeGrafter"/>
</dbReference>
<evidence type="ECO:0000313" key="3">
    <source>
        <dbReference type="EMBL" id="CAD7460647.1"/>
    </source>
</evidence>
<evidence type="ECO:0000256" key="2">
    <source>
        <dbReference type="PROSITE-ProRule" id="PRU00497"/>
    </source>
</evidence>
<proteinExistence type="predicted"/>
<dbReference type="PROSITE" id="PS00233">
    <property type="entry name" value="CHIT_BIND_RR_1"/>
    <property type="match status" value="1"/>
</dbReference>
<sequence length="169" mass="18808">MQTGNERIIVSFLPITSIGSWGISRQDLYKVSPQDLEPSSSAPDLQPSQLLINMSSAQIFMLAAVFVAVVRGFPGDQEYQHGHLEQYSHPEYKFDYAVHDPHTGDVKNQWETRQGDVVRGSYSLLEADGSVRTVDYSADDHNGFNAVVRKSGDAYHPQQNSHLEHGSGF</sequence>
<dbReference type="PRINTS" id="PR00947">
    <property type="entry name" value="CUTICLE"/>
</dbReference>
<dbReference type="InterPro" id="IPR000618">
    <property type="entry name" value="Insect_cuticle"/>
</dbReference>
<reference evidence="3" key="1">
    <citation type="submission" date="2020-11" db="EMBL/GenBank/DDBJ databases">
        <authorList>
            <person name="Tran Van P."/>
        </authorList>
    </citation>
    <scope>NUCLEOTIDE SEQUENCE</scope>
</reference>
<evidence type="ECO:0008006" key="4">
    <source>
        <dbReference type="Google" id="ProtNLM"/>
    </source>
</evidence>
<gene>
    <name evidence="3" type="ORF">TTEB3V08_LOCUS8570</name>
</gene>
<dbReference type="InterPro" id="IPR031311">
    <property type="entry name" value="CHIT_BIND_RR_consensus"/>
</dbReference>
<protein>
    <recommendedName>
        <fullName evidence="4">Cuticle protein 19</fullName>
    </recommendedName>
</protein>
<dbReference type="PANTHER" id="PTHR12236:SF95">
    <property type="entry name" value="CUTICULAR PROTEIN 76BD, ISOFORM C-RELATED"/>
    <property type="match status" value="1"/>
</dbReference>
<dbReference type="EMBL" id="OE003891">
    <property type="protein sequence ID" value="CAD7460647.1"/>
    <property type="molecule type" value="Genomic_DNA"/>
</dbReference>
<keyword evidence="1 2" id="KW-0193">Cuticle</keyword>
<dbReference type="GO" id="GO:0042302">
    <property type="term" value="F:structural constituent of cuticle"/>
    <property type="evidence" value="ECO:0007669"/>
    <property type="project" value="UniProtKB-UniRule"/>
</dbReference>
<accession>A0A7R9ILH3</accession>